<dbReference type="Proteomes" id="UP001303046">
    <property type="component" value="Unassembled WGS sequence"/>
</dbReference>
<accession>A0ABR1EUB8</accession>
<name>A0ABR1EUB8_NECAM</name>
<organism evidence="1 2">
    <name type="scientific">Necator americanus</name>
    <name type="common">Human hookworm</name>
    <dbReference type="NCBI Taxonomy" id="51031"/>
    <lineage>
        <taxon>Eukaryota</taxon>
        <taxon>Metazoa</taxon>
        <taxon>Ecdysozoa</taxon>
        <taxon>Nematoda</taxon>
        <taxon>Chromadorea</taxon>
        <taxon>Rhabditida</taxon>
        <taxon>Rhabditina</taxon>
        <taxon>Rhabditomorpha</taxon>
        <taxon>Strongyloidea</taxon>
        <taxon>Ancylostomatidae</taxon>
        <taxon>Bunostominae</taxon>
        <taxon>Necator</taxon>
    </lineage>
</organism>
<gene>
    <name evidence="1" type="primary">Necator_chrX.g26031</name>
    <name evidence="1" type="ORF">RB195_025865</name>
</gene>
<evidence type="ECO:0000313" key="2">
    <source>
        <dbReference type="Proteomes" id="UP001303046"/>
    </source>
</evidence>
<sequence>MVFWILCRNICIAERILSYVRWLRWGLMAHTGFVPTASDDAIEVGTLSSPNYFLFRPSCSSIRMDNSIDDNSMTISMWGVHRTHGEFKEVVTSDERPPPSHGGPKHRRRLVVSRLAGDHLQSFGLLQSYLAHRIEETKITIRDMSDYHATKGKKNYKRIHDTTMSSAEVLRGSIQPLGINTSMNIQRSENTPSVGSNMSSFLQNGQDRVPIDRPLFVNTSMTAQNRIDLYRRLDDPPQDSEPALLFRLP</sequence>
<dbReference type="EMBL" id="JAVFWL010000006">
    <property type="protein sequence ID" value="KAK6766224.1"/>
    <property type="molecule type" value="Genomic_DNA"/>
</dbReference>
<proteinExistence type="predicted"/>
<keyword evidence="2" id="KW-1185">Reference proteome</keyword>
<protein>
    <submittedName>
        <fullName evidence="1">Uncharacterized protein</fullName>
    </submittedName>
</protein>
<reference evidence="1 2" key="1">
    <citation type="submission" date="2023-08" db="EMBL/GenBank/DDBJ databases">
        <title>A Necator americanus chromosomal reference genome.</title>
        <authorList>
            <person name="Ilik V."/>
            <person name="Petrzelkova K.J."/>
            <person name="Pardy F."/>
            <person name="Fuh T."/>
            <person name="Niatou-Singa F.S."/>
            <person name="Gouil Q."/>
            <person name="Baker L."/>
            <person name="Ritchie M.E."/>
            <person name="Jex A.R."/>
            <person name="Gazzola D."/>
            <person name="Li H."/>
            <person name="Toshio Fujiwara R."/>
            <person name="Zhan B."/>
            <person name="Aroian R.V."/>
            <person name="Pafco B."/>
            <person name="Schwarz E.M."/>
        </authorList>
    </citation>
    <scope>NUCLEOTIDE SEQUENCE [LARGE SCALE GENOMIC DNA]</scope>
    <source>
        <strain evidence="1 2">Aroian</strain>
        <tissue evidence="1">Whole animal</tissue>
    </source>
</reference>
<evidence type="ECO:0000313" key="1">
    <source>
        <dbReference type="EMBL" id="KAK6766224.1"/>
    </source>
</evidence>
<comment type="caution">
    <text evidence="1">The sequence shown here is derived from an EMBL/GenBank/DDBJ whole genome shotgun (WGS) entry which is preliminary data.</text>
</comment>